<protein>
    <submittedName>
        <fullName evidence="2">Uncharacterized protein</fullName>
    </submittedName>
</protein>
<name>A0A4Z1PFF9_9PEZI</name>
<dbReference type="EMBL" id="SNSC02000001">
    <property type="protein sequence ID" value="TID27316.1"/>
    <property type="molecule type" value="Genomic_DNA"/>
</dbReference>
<proteinExistence type="predicted"/>
<dbReference type="AlphaFoldDB" id="A0A4Z1PFF9"/>
<comment type="caution">
    <text evidence="2">The sequence shown here is derived from an EMBL/GenBank/DDBJ whole genome shotgun (WGS) entry which is preliminary data.</text>
</comment>
<reference evidence="2 3" key="1">
    <citation type="submission" date="2019-04" db="EMBL/GenBank/DDBJ databases">
        <title>High contiguity whole genome sequence and gene annotation resource for two Venturia nashicola isolates.</title>
        <authorList>
            <person name="Prokchorchik M."/>
            <person name="Won K."/>
            <person name="Lee Y."/>
            <person name="Choi E.D."/>
            <person name="Segonzac C."/>
            <person name="Sohn K.H."/>
        </authorList>
    </citation>
    <scope>NUCLEOTIDE SEQUENCE [LARGE SCALE GENOMIC DNA]</scope>
    <source>
        <strain evidence="2 3">PRI2</strain>
    </source>
</reference>
<gene>
    <name evidence="2" type="ORF">E6O75_ATG00083</name>
</gene>
<organism evidence="2 3">
    <name type="scientific">Venturia nashicola</name>
    <dbReference type="NCBI Taxonomy" id="86259"/>
    <lineage>
        <taxon>Eukaryota</taxon>
        <taxon>Fungi</taxon>
        <taxon>Dikarya</taxon>
        <taxon>Ascomycota</taxon>
        <taxon>Pezizomycotina</taxon>
        <taxon>Dothideomycetes</taxon>
        <taxon>Pleosporomycetidae</taxon>
        <taxon>Venturiales</taxon>
        <taxon>Venturiaceae</taxon>
        <taxon>Venturia</taxon>
    </lineage>
</organism>
<accession>A0A4Z1PFF9</accession>
<evidence type="ECO:0000256" key="1">
    <source>
        <dbReference type="SAM" id="MobiDB-lite"/>
    </source>
</evidence>
<sequence length="87" mass="9135">MDKLPAELQALRSSHPTASSSIPPRPAPSHRVQLHPTAPSSIPPRPAPMALPPRPVQMAFPPESCLAGPCLADLAVAVYPADEQGSR</sequence>
<feature type="region of interest" description="Disordered" evidence="1">
    <location>
        <begin position="1"/>
        <end position="57"/>
    </location>
</feature>
<keyword evidence="3" id="KW-1185">Reference proteome</keyword>
<evidence type="ECO:0000313" key="2">
    <source>
        <dbReference type="EMBL" id="TID27316.1"/>
    </source>
</evidence>
<evidence type="ECO:0000313" key="3">
    <source>
        <dbReference type="Proteomes" id="UP000298493"/>
    </source>
</evidence>
<feature type="compositionally biased region" description="Pro residues" evidence="1">
    <location>
        <begin position="41"/>
        <end position="55"/>
    </location>
</feature>
<dbReference type="Proteomes" id="UP000298493">
    <property type="component" value="Unassembled WGS sequence"/>
</dbReference>